<keyword evidence="3" id="KW-1185">Reference proteome</keyword>
<protein>
    <recommendedName>
        <fullName evidence="4">Sporulation stage II protein D amidase enhancer LytB N-terminal domain-containing protein</fullName>
    </recommendedName>
</protein>
<name>A0A8J6M8B6_9FIRM</name>
<gene>
    <name evidence="2" type="ORF">H8S57_06710</name>
</gene>
<dbReference type="EMBL" id="JACOPP010000006">
    <property type="protein sequence ID" value="MBC5733416.1"/>
    <property type="molecule type" value="Genomic_DNA"/>
</dbReference>
<comment type="caution">
    <text evidence="2">The sequence shown here is derived from an EMBL/GenBank/DDBJ whole genome shotgun (WGS) entry which is preliminary data.</text>
</comment>
<evidence type="ECO:0008006" key="4">
    <source>
        <dbReference type="Google" id="ProtNLM"/>
    </source>
</evidence>
<organism evidence="2 3">
    <name type="scientific">Lawsonibacter hominis</name>
    <dbReference type="NCBI Taxonomy" id="2763053"/>
    <lineage>
        <taxon>Bacteria</taxon>
        <taxon>Bacillati</taxon>
        <taxon>Bacillota</taxon>
        <taxon>Clostridia</taxon>
        <taxon>Eubacteriales</taxon>
        <taxon>Oscillospiraceae</taxon>
        <taxon>Lawsonibacter</taxon>
    </lineage>
</organism>
<accession>A0A8J6M8B6</accession>
<feature type="signal peptide" evidence="1">
    <location>
        <begin position="1"/>
        <end position="27"/>
    </location>
</feature>
<keyword evidence="1" id="KW-0732">Signal</keyword>
<reference evidence="2" key="1">
    <citation type="submission" date="2020-08" db="EMBL/GenBank/DDBJ databases">
        <title>Genome public.</title>
        <authorList>
            <person name="Liu C."/>
            <person name="Sun Q."/>
        </authorList>
    </citation>
    <scope>NUCLEOTIDE SEQUENCE</scope>
    <source>
        <strain evidence="2">NSJ-51</strain>
    </source>
</reference>
<dbReference type="AlphaFoldDB" id="A0A8J6M8B6"/>
<dbReference type="Proteomes" id="UP000661435">
    <property type="component" value="Unassembled WGS sequence"/>
</dbReference>
<feature type="chain" id="PRO_5035244141" description="Sporulation stage II protein D amidase enhancer LytB N-terminal domain-containing protein" evidence="1">
    <location>
        <begin position="28"/>
        <end position="461"/>
    </location>
</feature>
<dbReference type="RefSeq" id="WP_186907311.1">
    <property type="nucleotide sequence ID" value="NZ_JACOPP010000006.1"/>
</dbReference>
<proteinExistence type="predicted"/>
<sequence>MKAAVPVLVILALLSALLLTGASAALAQDCDKVVLTETVLAGDTSRAAGLSVTASSHCRDHLLWESRFSVGRLEELETDFSLSQEKVLDGYRTSDFAGDCLSLYFFEGGISSSGSLEDAVAENVMLQSIFALAKDVASRAEPGGEYTETVDLAAYYEYVPLYADLYGIPGFIPEKELALTRLLQDYFRIPVPEGWLLEITVETLSDGSLCSVSVNSLERQLDLYGDSVQTGDSILFVSPLRFSDGSEPDLSRIPGGRGIYRLSGLAAQEYTLSTAYSLPEQAVPVRFWAEEEALFLLTQEEGVLRLRILDPETVTVRQTLDLLPWGEDNPFCSVYRGDGFFVPITQSESARRLAVVEQSGAGAWQRNFVADWSLQKERDCYLSGSVNHVSMAWDGVRLAVSGSWGDRGSWSNSFYLAVYTREGLTFLAAYENSLDGNSVSGVNMCQPRYYRPRVLAWEAGA</sequence>
<evidence type="ECO:0000313" key="3">
    <source>
        <dbReference type="Proteomes" id="UP000661435"/>
    </source>
</evidence>
<evidence type="ECO:0000256" key="1">
    <source>
        <dbReference type="SAM" id="SignalP"/>
    </source>
</evidence>
<evidence type="ECO:0000313" key="2">
    <source>
        <dbReference type="EMBL" id="MBC5733416.1"/>
    </source>
</evidence>